<dbReference type="GeneID" id="54474957"/>
<feature type="domain" description="CRAL-TRIO" evidence="2">
    <location>
        <begin position="104"/>
        <end position="295"/>
    </location>
</feature>
<dbReference type="OrthoDB" id="30289at2759"/>
<dbReference type="InterPro" id="IPR001251">
    <property type="entry name" value="CRAL-TRIO_dom"/>
</dbReference>
<name>A0A6A6PP31_9PEZI</name>
<evidence type="ECO:0000256" key="1">
    <source>
        <dbReference type="SAM" id="MobiDB-lite"/>
    </source>
</evidence>
<accession>A0A6A6PP31</accession>
<evidence type="ECO:0000313" key="3">
    <source>
        <dbReference type="EMBL" id="KAF2481848.1"/>
    </source>
</evidence>
<dbReference type="InterPro" id="IPR036865">
    <property type="entry name" value="CRAL-TRIO_dom_sf"/>
</dbReference>
<feature type="compositionally biased region" description="Low complexity" evidence="1">
    <location>
        <begin position="395"/>
        <end position="418"/>
    </location>
</feature>
<dbReference type="EMBL" id="MU001637">
    <property type="protein sequence ID" value="KAF2481848.1"/>
    <property type="molecule type" value="Genomic_DNA"/>
</dbReference>
<evidence type="ECO:0000259" key="2">
    <source>
        <dbReference type="PROSITE" id="PS50191"/>
    </source>
</evidence>
<dbReference type="SUPFAM" id="SSF52087">
    <property type="entry name" value="CRAL/TRIO domain"/>
    <property type="match status" value="1"/>
</dbReference>
<keyword evidence="4" id="KW-1185">Reference proteome</keyword>
<dbReference type="PANTHER" id="PTHR45657:SF3">
    <property type="entry name" value="TRANSPORTER, PUTATIVE (AFU_ORTHOLOGUE AFUA_5G09260)-RELATED"/>
    <property type="match status" value="1"/>
</dbReference>
<feature type="region of interest" description="Disordered" evidence="1">
    <location>
        <begin position="395"/>
        <end position="544"/>
    </location>
</feature>
<dbReference type="InterPro" id="IPR051026">
    <property type="entry name" value="PI/PC_transfer"/>
</dbReference>
<dbReference type="SMART" id="SM01100">
    <property type="entry name" value="CRAL_TRIO_N"/>
    <property type="match status" value="1"/>
</dbReference>
<dbReference type="Proteomes" id="UP000799767">
    <property type="component" value="Unassembled WGS sequence"/>
</dbReference>
<organism evidence="3 4">
    <name type="scientific">Neohortaea acidophila</name>
    <dbReference type="NCBI Taxonomy" id="245834"/>
    <lineage>
        <taxon>Eukaryota</taxon>
        <taxon>Fungi</taxon>
        <taxon>Dikarya</taxon>
        <taxon>Ascomycota</taxon>
        <taxon>Pezizomycotina</taxon>
        <taxon>Dothideomycetes</taxon>
        <taxon>Dothideomycetidae</taxon>
        <taxon>Mycosphaerellales</taxon>
        <taxon>Teratosphaeriaceae</taxon>
        <taxon>Neohortaea</taxon>
    </lineage>
</organism>
<gene>
    <name evidence="3" type="ORF">BDY17DRAFT_299820</name>
</gene>
<dbReference type="SMART" id="SM00516">
    <property type="entry name" value="SEC14"/>
    <property type="match status" value="1"/>
</dbReference>
<dbReference type="Pfam" id="PF00650">
    <property type="entry name" value="CRAL_TRIO"/>
    <property type="match status" value="1"/>
</dbReference>
<protein>
    <submittedName>
        <fullName evidence="3">CRAL-TRIO domain-containing protein</fullName>
    </submittedName>
</protein>
<dbReference type="InterPro" id="IPR011074">
    <property type="entry name" value="CRAL/TRIO_N_dom"/>
</dbReference>
<dbReference type="CDD" id="cd00170">
    <property type="entry name" value="SEC14"/>
    <property type="match status" value="1"/>
</dbReference>
<dbReference type="PROSITE" id="PS50191">
    <property type="entry name" value="CRAL_TRIO"/>
    <property type="match status" value="1"/>
</dbReference>
<dbReference type="Pfam" id="PF03765">
    <property type="entry name" value="CRAL_TRIO_N"/>
    <property type="match status" value="1"/>
</dbReference>
<dbReference type="InterPro" id="IPR036273">
    <property type="entry name" value="CRAL/TRIO_N_dom_sf"/>
</dbReference>
<dbReference type="SUPFAM" id="SSF46938">
    <property type="entry name" value="CRAL/TRIO N-terminal domain"/>
    <property type="match status" value="1"/>
</dbReference>
<reference evidence="3" key="1">
    <citation type="journal article" date="2020" name="Stud. Mycol.">
        <title>101 Dothideomycetes genomes: a test case for predicting lifestyles and emergence of pathogens.</title>
        <authorList>
            <person name="Haridas S."/>
            <person name="Albert R."/>
            <person name="Binder M."/>
            <person name="Bloem J."/>
            <person name="Labutti K."/>
            <person name="Salamov A."/>
            <person name="Andreopoulos B."/>
            <person name="Baker S."/>
            <person name="Barry K."/>
            <person name="Bills G."/>
            <person name="Bluhm B."/>
            <person name="Cannon C."/>
            <person name="Castanera R."/>
            <person name="Culley D."/>
            <person name="Daum C."/>
            <person name="Ezra D."/>
            <person name="Gonzalez J."/>
            <person name="Henrissat B."/>
            <person name="Kuo A."/>
            <person name="Liang C."/>
            <person name="Lipzen A."/>
            <person name="Lutzoni F."/>
            <person name="Magnuson J."/>
            <person name="Mondo S."/>
            <person name="Nolan M."/>
            <person name="Ohm R."/>
            <person name="Pangilinan J."/>
            <person name="Park H.-J."/>
            <person name="Ramirez L."/>
            <person name="Alfaro M."/>
            <person name="Sun H."/>
            <person name="Tritt A."/>
            <person name="Yoshinaga Y."/>
            <person name="Zwiers L.-H."/>
            <person name="Turgeon B."/>
            <person name="Goodwin S."/>
            <person name="Spatafora J."/>
            <person name="Crous P."/>
            <person name="Grigoriev I."/>
        </authorList>
    </citation>
    <scope>NUCLEOTIDE SEQUENCE</scope>
    <source>
        <strain evidence="3">CBS 113389</strain>
    </source>
</reference>
<dbReference type="PANTHER" id="PTHR45657">
    <property type="entry name" value="CRAL-TRIO DOMAIN-CONTAINING PROTEIN YKL091C-RELATED"/>
    <property type="match status" value="1"/>
</dbReference>
<dbReference type="AlphaFoldDB" id="A0A6A6PP31"/>
<sequence>MGDAGKPPELSRVKSYQWPAGHVAHLTDSQITALQRFKDLSQDKGYYTPGDGRSPPSHDDETLLRYLRARKFVSQEAFGQFKDTEDWRKENKLDTLYETIDVEEYDETRRLYPQWTGRRDKRGIPLYVFEIANVDAKAVSAYSSSKDRKNQSTNTKVAWKLLKLFALYENLCRFVLPLCSVIPDRASPETPISQSNNIVDLSNVGFSKMWSLRNHMSDASRLATAHYPETLDRIFVIGAPSFFPTLWGWAQRWFDPITVSKIFILGQKDTTSTLEKFVNIEDIPKKYGGKLDWKFGDRPFLDPGIANAIRWRSEVEEKGHKTFPLGPMKLQYDEQGDLVLQEIGTEGGKPRTRVIGSLHPEANVARLALSPGRVLSAQNPNATTAAAATAPVAVAAAETHPPTEPAAKSATEPATEPIVTPPAPPTTRPTMSSDADLNVGKTPDALSQPASRTGAYTVPWQDDSNNISSPPPAARQGTSSTRFEQQAGTHAEGQLADGTPELRTHGGSGDHPAVMDPNTVGQAPKEHPLPEAEEGGAGVLEQAKELAGQAVEQAKNLPGVVMSAVGYGAKEEKTEEVVRKEDPEVDGMAAGNVEEFLRSQHGSKPAQNAAE</sequence>
<evidence type="ECO:0000313" key="4">
    <source>
        <dbReference type="Proteomes" id="UP000799767"/>
    </source>
</evidence>
<dbReference type="Gene3D" id="1.10.8.20">
    <property type="entry name" value="N-terminal domain of phosphatidylinositol transfer protein sec14p"/>
    <property type="match status" value="1"/>
</dbReference>
<dbReference type="RefSeq" id="XP_033588418.1">
    <property type="nucleotide sequence ID" value="XM_033733955.1"/>
</dbReference>
<proteinExistence type="predicted"/>
<dbReference type="Gene3D" id="3.40.525.10">
    <property type="entry name" value="CRAL-TRIO lipid binding domain"/>
    <property type="match status" value="1"/>
</dbReference>
<feature type="compositionally biased region" description="Polar residues" evidence="1">
    <location>
        <begin position="476"/>
        <end position="488"/>
    </location>
</feature>